<organism evidence="1 2">
    <name type="scientific">Pseudoalteromonas maricaloris</name>
    <dbReference type="NCBI Taxonomy" id="184924"/>
    <lineage>
        <taxon>Bacteria</taxon>
        <taxon>Pseudomonadati</taxon>
        <taxon>Pseudomonadota</taxon>
        <taxon>Gammaproteobacteria</taxon>
        <taxon>Alteromonadales</taxon>
        <taxon>Pseudoalteromonadaceae</taxon>
        <taxon>Pseudoalteromonas</taxon>
    </lineage>
</organism>
<protein>
    <submittedName>
        <fullName evidence="1">Uncharacterized protein</fullName>
    </submittedName>
</protein>
<dbReference type="Proteomes" id="UP001304419">
    <property type="component" value="Chromosome 1"/>
</dbReference>
<evidence type="ECO:0000313" key="2">
    <source>
        <dbReference type="Proteomes" id="UP001304419"/>
    </source>
</evidence>
<keyword evidence="2" id="KW-1185">Reference proteome</keyword>
<dbReference type="EMBL" id="CP137578">
    <property type="protein sequence ID" value="WOX28253.1"/>
    <property type="molecule type" value="Genomic_DNA"/>
</dbReference>
<dbReference type="RefSeq" id="WP_069020590.1">
    <property type="nucleotide sequence ID" value="NZ_CBCSDF010000010.1"/>
</dbReference>
<gene>
    <name evidence="1" type="ORF">R5H13_16735</name>
</gene>
<accession>A0ABZ0MA82</accession>
<reference evidence="1 2" key="1">
    <citation type="submission" date="2023-10" db="EMBL/GenBank/DDBJ databases">
        <title>To unveil natural product biosynthetic capacity in Pseudoalteromonas.</title>
        <authorList>
            <person name="Wang J."/>
        </authorList>
    </citation>
    <scope>NUCLEOTIDE SEQUENCE [LARGE SCALE GENOMIC DNA]</scope>
    <source>
        <strain evidence="1 2">DSM 15914</strain>
    </source>
</reference>
<evidence type="ECO:0000313" key="1">
    <source>
        <dbReference type="EMBL" id="WOX28253.1"/>
    </source>
</evidence>
<proteinExistence type="predicted"/>
<name>A0ABZ0MA82_9GAMM</name>
<sequence>MNIPLDESLQSFLFRQQMLFAGKLDPKKVITRNGMWYLSPYAHQEVQHIFHRLDDSILLEAAEVGEPIRACQDGIFTSSDDYCMSLWSIFFNNGKQDSRMINKTKIRFCQACVNEAIFEYGHGYFKHQWVRNTWCYLHELPLRHLTRASYKHAIEDVKEVLAGGIPINEVCTQTRPSGAVESLSVNNSKELELLFAVHAPYCLGRLLANWLTLNFSKLSEVAEFLTKVEWAFLPWNLLNLPIDSNDYSQALRKLNALIVSFRRNSSLNEYISEHVEYVKVFVSPRGQLSEVMMLPKLRDCQSCAKNKSCSFLKFEYNEIKEEIDLQFLFHHSSSFKRYAIDQGQISLTGDYMWMPFRINSFLSEEDLESGELMEFVL</sequence>